<evidence type="ECO:0000256" key="4">
    <source>
        <dbReference type="ARBA" id="ARBA00023143"/>
    </source>
</evidence>
<dbReference type="InterPro" id="IPR001444">
    <property type="entry name" value="Flag_bb_rod_N"/>
</dbReference>
<name>A0ABT7L2G5_9BACI</name>
<evidence type="ECO:0000256" key="6">
    <source>
        <dbReference type="PIRNR" id="PIRNR002889"/>
    </source>
</evidence>
<dbReference type="Pfam" id="PF00460">
    <property type="entry name" value="Flg_bb_rod"/>
    <property type="match status" value="1"/>
</dbReference>
<evidence type="ECO:0000256" key="3">
    <source>
        <dbReference type="ARBA" id="ARBA00014376"/>
    </source>
</evidence>
<dbReference type="PANTHER" id="PTHR30435">
    <property type="entry name" value="FLAGELLAR PROTEIN"/>
    <property type="match status" value="1"/>
</dbReference>
<evidence type="ECO:0000259" key="7">
    <source>
        <dbReference type="Pfam" id="PF00460"/>
    </source>
</evidence>
<dbReference type="RefSeq" id="WP_285931054.1">
    <property type="nucleotide sequence ID" value="NZ_JASTZU010000021.1"/>
</dbReference>
<proteinExistence type="inferred from homology"/>
<comment type="function">
    <text evidence="5 6">Structural component of flagellum, the bacterial motility apparatus. Part of the rod structure of flagellar basal body.</text>
</comment>
<keyword evidence="8" id="KW-0969">Cilium</keyword>
<dbReference type="Proteomes" id="UP001235343">
    <property type="component" value="Unassembled WGS sequence"/>
</dbReference>
<evidence type="ECO:0000313" key="8">
    <source>
        <dbReference type="EMBL" id="MDL4840056.1"/>
    </source>
</evidence>
<evidence type="ECO:0000256" key="2">
    <source>
        <dbReference type="ARBA" id="ARBA00009677"/>
    </source>
</evidence>
<comment type="subcellular location">
    <subcellularLocation>
        <location evidence="1 6">Bacterial flagellum basal body</location>
    </subcellularLocation>
</comment>
<comment type="caution">
    <text evidence="8">The sequence shown here is derived from an EMBL/GenBank/DDBJ whole genome shotgun (WGS) entry which is preliminary data.</text>
</comment>
<keyword evidence="9" id="KW-1185">Reference proteome</keyword>
<comment type="similarity">
    <text evidence="2 6">Belongs to the flagella basal body rod proteins family.</text>
</comment>
<evidence type="ECO:0000313" key="9">
    <source>
        <dbReference type="Proteomes" id="UP001235343"/>
    </source>
</evidence>
<dbReference type="PANTHER" id="PTHR30435:SF12">
    <property type="entry name" value="FLAGELLAR BASAL BODY ROD PROTEIN FLGB"/>
    <property type="match status" value="1"/>
</dbReference>
<evidence type="ECO:0000256" key="5">
    <source>
        <dbReference type="ARBA" id="ARBA00024934"/>
    </source>
</evidence>
<dbReference type="InterPro" id="IPR006300">
    <property type="entry name" value="FlgB"/>
</dbReference>
<protein>
    <recommendedName>
        <fullName evidence="3 6">Flagellar basal body rod protein FlgB</fullName>
    </recommendedName>
</protein>
<keyword evidence="8" id="KW-0282">Flagellum</keyword>
<gene>
    <name evidence="8" type="primary">flgB</name>
    <name evidence="8" type="ORF">QQS35_06245</name>
</gene>
<comment type="subunit">
    <text evidence="6">The basal body constitutes a major portion of the flagellar organelle and consists of a number of rings mounted on a central rod.</text>
</comment>
<dbReference type="EMBL" id="JASTZU010000021">
    <property type="protein sequence ID" value="MDL4840056.1"/>
    <property type="molecule type" value="Genomic_DNA"/>
</dbReference>
<dbReference type="PIRSF" id="PIRSF002889">
    <property type="entry name" value="Rod_FlgB"/>
    <property type="match status" value="1"/>
</dbReference>
<keyword evidence="8" id="KW-0966">Cell projection</keyword>
<reference evidence="8 9" key="1">
    <citation type="submission" date="2023-06" db="EMBL/GenBank/DDBJ databases">
        <title>Aquibacillus rhizosphaerae LR5S19.</title>
        <authorList>
            <person name="Sun J.-Q."/>
        </authorList>
    </citation>
    <scope>NUCLEOTIDE SEQUENCE [LARGE SCALE GENOMIC DNA]</scope>
    <source>
        <strain evidence="8 9">LR5S19</strain>
    </source>
</reference>
<keyword evidence="4 6" id="KW-0975">Bacterial flagellum</keyword>
<sequence>MSLFSNTISTLEKSLDYASLKNQTIANNIANVDTANYKSKNVVFKDVLDSQLGSTFQAKRTHEKHIPFQSSTFEQNGLKIVSDNSTTYNHNGNNVDVDKEMTNLAENQIYYQALVDRINGKFNSLSSVIKGGR</sequence>
<accession>A0ABT7L2G5</accession>
<evidence type="ECO:0000256" key="1">
    <source>
        <dbReference type="ARBA" id="ARBA00004117"/>
    </source>
</evidence>
<organism evidence="8 9">
    <name type="scientific">Aquibacillus rhizosphaerae</name>
    <dbReference type="NCBI Taxonomy" id="3051431"/>
    <lineage>
        <taxon>Bacteria</taxon>
        <taxon>Bacillati</taxon>
        <taxon>Bacillota</taxon>
        <taxon>Bacilli</taxon>
        <taxon>Bacillales</taxon>
        <taxon>Bacillaceae</taxon>
        <taxon>Aquibacillus</taxon>
    </lineage>
</organism>
<dbReference type="NCBIfam" id="TIGR01396">
    <property type="entry name" value="FlgB"/>
    <property type="match status" value="1"/>
</dbReference>
<feature type="domain" description="Flagellar basal body rod protein N-terminal" evidence="7">
    <location>
        <begin position="24"/>
        <end position="38"/>
    </location>
</feature>